<dbReference type="GO" id="GO:0006508">
    <property type="term" value="P:proteolysis"/>
    <property type="evidence" value="ECO:0007669"/>
    <property type="project" value="UniProtKB-KW"/>
</dbReference>
<dbReference type="EC" id="3.4.16.-" evidence="2"/>
<comment type="caution">
    <text evidence="3">The sequence shown here is derived from an EMBL/GenBank/DDBJ whole genome shotgun (WGS) entry which is preliminary data.</text>
</comment>
<dbReference type="InterPro" id="IPR029058">
    <property type="entry name" value="AB_hydrolase_fold"/>
</dbReference>
<dbReference type="VEuPathDB" id="AmoebaDB:NF0130580"/>
<dbReference type="VEuPathDB" id="AmoebaDB:NfTy_010700"/>
<gene>
    <name evidence="3" type="ORF">FDP41_008755</name>
</gene>
<dbReference type="Proteomes" id="UP000444721">
    <property type="component" value="Unassembled WGS sequence"/>
</dbReference>
<sequence length="422" mass="47344">MLLEDIICFIGLWNLRIIRQRIRWFGGPGCSSIDGMVSEHGPFVVLQDGKTVVDNPYAWNKRVNMVFLEQPIGVGYSYSDTPADYQTINDDVAAADMNGAIRDFFTRFPQYLKNDFYIAGESYGGVYVPTAAFRVIQGNQQGEVPKINLKGIMVGNGVTDAESDANSVPLFYKEHSLITAEDYNKGFVACKRNFYANQNVPDCSNFLQLVSSSLNHLNPYYIYDSCTWLGDNGLTKKNSKNHPLFELYKQRPKTKKPFIVGAESDSPCVPDHSIISYFNNPAVRAAIGATHPIASPSGWQVCSTFINYTQIYTTLLPFYSKLLPEIRILAYSGDVDCVLNTSGTKAGLDKLGLNVSLPYTKWIHYDENNDIVVDGFIRKYSNGKGLTFVTVRGAGHMVPQYRPQQALRMLDNFLNDKWITKN</sequence>
<dbReference type="SUPFAM" id="SSF53474">
    <property type="entry name" value="alpha/beta-Hydrolases"/>
    <property type="match status" value="1"/>
</dbReference>
<dbReference type="InterPro" id="IPR001563">
    <property type="entry name" value="Peptidase_S10"/>
</dbReference>
<evidence type="ECO:0000313" key="3">
    <source>
        <dbReference type="EMBL" id="KAF0972903.1"/>
    </source>
</evidence>
<keyword evidence="4" id="KW-1185">Reference proteome</keyword>
<evidence type="ECO:0000256" key="2">
    <source>
        <dbReference type="RuleBase" id="RU361156"/>
    </source>
</evidence>
<dbReference type="PROSITE" id="PS00131">
    <property type="entry name" value="CARBOXYPEPT_SER_SER"/>
    <property type="match status" value="1"/>
</dbReference>
<dbReference type="GO" id="GO:0004185">
    <property type="term" value="F:serine-type carboxypeptidase activity"/>
    <property type="evidence" value="ECO:0007669"/>
    <property type="project" value="UniProtKB-UniRule"/>
</dbReference>
<dbReference type="GeneID" id="68115973"/>
<dbReference type="OMA" id="WYTGGQV"/>
<dbReference type="PANTHER" id="PTHR11802:SF201">
    <property type="entry name" value="CARBOXYPEPTIDASE"/>
    <property type="match status" value="1"/>
</dbReference>
<dbReference type="AlphaFoldDB" id="A0A6A5B051"/>
<organism evidence="3 4">
    <name type="scientific">Naegleria fowleri</name>
    <name type="common">Brain eating amoeba</name>
    <dbReference type="NCBI Taxonomy" id="5763"/>
    <lineage>
        <taxon>Eukaryota</taxon>
        <taxon>Discoba</taxon>
        <taxon>Heterolobosea</taxon>
        <taxon>Tetramitia</taxon>
        <taxon>Eutetramitia</taxon>
        <taxon>Vahlkampfiidae</taxon>
        <taxon>Naegleria</taxon>
    </lineage>
</organism>
<keyword evidence="2" id="KW-0121">Carboxypeptidase</keyword>
<dbReference type="Gene3D" id="3.40.50.1820">
    <property type="entry name" value="alpha/beta hydrolase"/>
    <property type="match status" value="1"/>
</dbReference>
<dbReference type="EMBL" id="VFQX01000064">
    <property type="protein sequence ID" value="KAF0972903.1"/>
    <property type="molecule type" value="Genomic_DNA"/>
</dbReference>
<evidence type="ECO:0000256" key="1">
    <source>
        <dbReference type="ARBA" id="ARBA00009431"/>
    </source>
</evidence>
<evidence type="ECO:0000313" key="4">
    <source>
        <dbReference type="Proteomes" id="UP000444721"/>
    </source>
</evidence>
<protein>
    <recommendedName>
        <fullName evidence="2">Carboxypeptidase</fullName>
        <ecNumber evidence="2">3.4.16.-</ecNumber>
    </recommendedName>
</protein>
<keyword evidence="2" id="KW-0378">Hydrolase</keyword>
<dbReference type="PROSITE" id="PS00560">
    <property type="entry name" value="CARBOXYPEPT_SER_HIS"/>
    <property type="match status" value="1"/>
</dbReference>
<dbReference type="OrthoDB" id="443318at2759"/>
<dbReference type="RefSeq" id="XP_044557617.1">
    <property type="nucleotide sequence ID" value="XM_044712642.1"/>
</dbReference>
<dbReference type="PRINTS" id="PR00724">
    <property type="entry name" value="CRBOXYPTASEC"/>
</dbReference>
<reference evidence="3 4" key="1">
    <citation type="journal article" date="2019" name="Sci. Rep.">
        <title>Nanopore sequencing improves the draft genome of the human pathogenic amoeba Naegleria fowleri.</title>
        <authorList>
            <person name="Liechti N."/>
            <person name="Schurch N."/>
            <person name="Bruggmann R."/>
            <person name="Wittwer M."/>
        </authorList>
    </citation>
    <scope>NUCLEOTIDE SEQUENCE [LARGE SCALE GENOMIC DNA]</scope>
    <source>
        <strain evidence="3 4">ATCC 30894</strain>
    </source>
</reference>
<dbReference type="InterPro" id="IPR018202">
    <property type="entry name" value="Ser_caboxypep_ser_AS"/>
</dbReference>
<name>A0A6A5B051_NAEFO</name>
<dbReference type="PANTHER" id="PTHR11802">
    <property type="entry name" value="SERINE PROTEASE FAMILY S10 SERINE CARBOXYPEPTIDASE"/>
    <property type="match status" value="1"/>
</dbReference>
<comment type="similarity">
    <text evidence="1 2">Belongs to the peptidase S10 family.</text>
</comment>
<proteinExistence type="inferred from homology"/>
<keyword evidence="2" id="KW-0645">Protease</keyword>
<dbReference type="InterPro" id="IPR033124">
    <property type="entry name" value="Ser_caboxypep_his_AS"/>
</dbReference>
<dbReference type="VEuPathDB" id="AmoebaDB:FDP41_008755"/>
<dbReference type="Pfam" id="PF00450">
    <property type="entry name" value="Peptidase_S10"/>
    <property type="match status" value="1"/>
</dbReference>
<accession>A0A6A5B051</accession>